<sequence>MTLPKTNNCKAVVRHINTTDNEILAVTLNECHLQDYISDNRAFDGYTCLA</sequence>
<dbReference type="EMBL" id="JAIWYP010000010">
    <property type="protein sequence ID" value="KAH3748967.1"/>
    <property type="molecule type" value="Genomic_DNA"/>
</dbReference>
<evidence type="ECO:0000313" key="2">
    <source>
        <dbReference type="Proteomes" id="UP000828390"/>
    </source>
</evidence>
<name>A0A9D4DG08_DREPO</name>
<reference evidence="1" key="1">
    <citation type="journal article" date="2019" name="bioRxiv">
        <title>The Genome of the Zebra Mussel, Dreissena polymorpha: A Resource for Invasive Species Research.</title>
        <authorList>
            <person name="McCartney M.A."/>
            <person name="Auch B."/>
            <person name="Kono T."/>
            <person name="Mallez S."/>
            <person name="Zhang Y."/>
            <person name="Obille A."/>
            <person name="Becker A."/>
            <person name="Abrahante J.E."/>
            <person name="Garbe J."/>
            <person name="Badalamenti J.P."/>
            <person name="Herman A."/>
            <person name="Mangelson H."/>
            <person name="Liachko I."/>
            <person name="Sullivan S."/>
            <person name="Sone E.D."/>
            <person name="Koren S."/>
            <person name="Silverstein K.A.T."/>
            <person name="Beckman K.B."/>
            <person name="Gohl D.M."/>
        </authorList>
    </citation>
    <scope>NUCLEOTIDE SEQUENCE</scope>
    <source>
        <strain evidence="1">Duluth1</strain>
        <tissue evidence="1">Whole animal</tissue>
    </source>
</reference>
<comment type="caution">
    <text evidence="1">The sequence shown here is derived from an EMBL/GenBank/DDBJ whole genome shotgun (WGS) entry which is preliminary data.</text>
</comment>
<dbReference type="AlphaFoldDB" id="A0A9D4DG08"/>
<protein>
    <submittedName>
        <fullName evidence="1">Uncharacterized protein</fullName>
    </submittedName>
</protein>
<evidence type="ECO:0000313" key="1">
    <source>
        <dbReference type="EMBL" id="KAH3748967.1"/>
    </source>
</evidence>
<keyword evidence="2" id="KW-1185">Reference proteome</keyword>
<organism evidence="1 2">
    <name type="scientific">Dreissena polymorpha</name>
    <name type="common">Zebra mussel</name>
    <name type="synonym">Mytilus polymorpha</name>
    <dbReference type="NCBI Taxonomy" id="45954"/>
    <lineage>
        <taxon>Eukaryota</taxon>
        <taxon>Metazoa</taxon>
        <taxon>Spiralia</taxon>
        <taxon>Lophotrochozoa</taxon>
        <taxon>Mollusca</taxon>
        <taxon>Bivalvia</taxon>
        <taxon>Autobranchia</taxon>
        <taxon>Heteroconchia</taxon>
        <taxon>Euheterodonta</taxon>
        <taxon>Imparidentia</taxon>
        <taxon>Neoheterodontei</taxon>
        <taxon>Myida</taxon>
        <taxon>Dreissenoidea</taxon>
        <taxon>Dreissenidae</taxon>
        <taxon>Dreissena</taxon>
    </lineage>
</organism>
<accession>A0A9D4DG08</accession>
<gene>
    <name evidence="1" type="ORF">DPMN_183456</name>
</gene>
<proteinExistence type="predicted"/>
<reference evidence="1" key="2">
    <citation type="submission" date="2020-11" db="EMBL/GenBank/DDBJ databases">
        <authorList>
            <person name="McCartney M.A."/>
            <person name="Auch B."/>
            <person name="Kono T."/>
            <person name="Mallez S."/>
            <person name="Becker A."/>
            <person name="Gohl D.M."/>
            <person name="Silverstein K.A.T."/>
            <person name="Koren S."/>
            <person name="Bechman K.B."/>
            <person name="Herman A."/>
            <person name="Abrahante J.E."/>
            <person name="Garbe J."/>
        </authorList>
    </citation>
    <scope>NUCLEOTIDE SEQUENCE</scope>
    <source>
        <strain evidence="1">Duluth1</strain>
        <tissue evidence="1">Whole animal</tissue>
    </source>
</reference>
<dbReference type="Proteomes" id="UP000828390">
    <property type="component" value="Unassembled WGS sequence"/>
</dbReference>